<accession>A0A8S2TNL8</accession>
<gene>
    <name evidence="2" type="ORF">GIL414_LOCUS25772</name>
</gene>
<proteinExistence type="predicted"/>
<feature type="compositionally biased region" description="Basic and acidic residues" evidence="1">
    <location>
        <begin position="49"/>
        <end position="61"/>
    </location>
</feature>
<sequence>KKFTNYAFDKYEFARIVRKMVKYVKEHAAYRSAKRMKYSTPNSIPALEAEQRHTKTTKDEF</sequence>
<protein>
    <submittedName>
        <fullName evidence="2">Uncharacterized protein</fullName>
    </submittedName>
</protein>
<reference evidence="2" key="1">
    <citation type="submission" date="2021-02" db="EMBL/GenBank/DDBJ databases">
        <authorList>
            <person name="Nowell W R."/>
        </authorList>
    </citation>
    <scope>NUCLEOTIDE SEQUENCE</scope>
</reference>
<feature type="region of interest" description="Disordered" evidence="1">
    <location>
        <begin position="41"/>
        <end position="61"/>
    </location>
</feature>
<comment type="caution">
    <text evidence="2">The sequence shown here is derived from an EMBL/GenBank/DDBJ whole genome shotgun (WGS) entry which is preliminary data.</text>
</comment>
<name>A0A8S2TNL8_9BILA</name>
<organism evidence="2 3">
    <name type="scientific">Rotaria magnacalcarata</name>
    <dbReference type="NCBI Taxonomy" id="392030"/>
    <lineage>
        <taxon>Eukaryota</taxon>
        <taxon>Metazoa</taxon>
        <taxon>Spiralia</taxon>
        <taxon>Gnathifera</taxon>
        <taxon>Rotifera</taxon>
        <taxon>Eurotatoria</taxon>
        <taxon>Bdelloidea</taxon>
        <taxon>Philodinida</taxon>
        <taxon>Philodinidae</taxon>
        <taxon>Rotaria</taxon>
    </lineage>
</organism>
<dbReference type="AlphaFoldDB" id="A0A8S2TNL8"/>
<evidence type="ECO:0000256" key="1">
    <source>
        <dbReference type="SAM" id="MobiDB-lite"/>
    </source>
</evidence>
<dbReference type="Proteomes" id="UP000681720">
    <property type="component" value="Unassembled WGS sequence"/>
</dbReference>
<dbReference type="EMBL" id="CAJOBJ010035886">
    <property type="protein sequence ID" value="CAF4299381.1"/>
    <property type="molecule type" value="Genomic_DNA"/>
</dbReference>
<evidence type="ECO:0000313" key="3">
    <source>
        <dbReference type="Proteomes" id="UP000681720"/>
    </source>
</evidence>
<feature type="non-terminal residue" evidence="2">
    <location>
        <position position="1"/>
    </location>
</feature>
<evidence type="ECO:0000313" key="2">
    <source>
        <dbReference type="EMBL" id="CAF4299381.1"/>
    </source>
</evidence>